<protein>
    <recommendedName>
        <fullName evidence="2">NAD(P)-binding domain-containing protein</fullName>
    </recommendedName>
</protein>
<dbReference type="EMBL" id="JAVRRJ010000002">
    <property type="protein sequence ID" value="KAK5088493.1"/>
    <property type="molecule type" value="Genomic_DNA"/>
</dbReference>
<sequence length="190" mass="20861">MASTGSKSVLILGGNGKTAKALTVLLARKQHKIYSVVRQESQASAISSLGAQPIIKDLEKATVEELSRIIDETKSEIIVWAAGAGYGDPSAPERVDHQAAVRTYDAAAQSGKGKRVIVISALDVRDRNKAVPDWYNDADKAGSERLWKVLDPYMHAKLAADKDLVTRYAERELKWTIGRLMRAGYILERL</sequence>
<dbReference type="Pfam" id="PF13460">
    <property type="entry name" value="NAD_binding_10"/>
    <property type="match status" value="1"/>
</dbReference>
<name>A0AAN7T4L2_9EURO</name>
<proteinExistence type="inferred from homology"/>
<feature type="domain" description="NAD(P)-binding" evidence="2">
    <location>
        <begin position="13"/>
        <end position="178"/>
    </location>
</feature>
<dbReference type="AlphaFoldDB" id="A0AAN7T4L2"/>
<evidence type="ECO:0000259" key="2">
    <source>
        <dbReference type="Pfam" id="PF13460"/>
    </source>
</evidence>
<dbReference type="InterPro" id="IPR016040">
    <property type="entry name" value="NAD(P)-bd_dom"/>
</dbReference>
<evidence type="ECO:0000313" key="4">
    <source>
        <dbReference type="Proteomes" id="UP001309876"/>
    </source>
</evidence>
<comment type="similarity">
    <text evidence="1">Belongs to the avfA family.</text>
</comment>
<reference evidence="3 4" key="1">
    <citation type="submission" date="2023-08" db="EMBL/GenBank/DDBJ databases">
        <title>Black Yeasts Isolated from many extreme environments.</title>
        <authorList>
            <person name="Coleine C."/>
            <person name="Stajich J.E."/>
            <person name="Selbmann L."/>
        </authorList>
    </citation>
    <scope>NUCLEOTIDE SEQUENCE [LARGE SCALE GENOMIC DNA]</scope>
    <source>
        <strain evidence="3 4">CCFEE 5910</strain>
    </source>
</reference>
<keyword evidence="4" id="KW-1185">Reference proteome</keyword>
<evidence type="ECO:0000313" key="3">
    <source>
        <dbReference type="EMBL" id="KAK5088493.1"/>
    </source>
</evidence>
<dbReference type="SUPFAM" id="SSF51735">
    <property type="entry name" value="NAD(P)-binding Rossmann-fold domains"/>
    <property type="match status" value="1"/>
</dbReference>
<evidence type="ECO:0000256" key="1">
    <source>
        <dbReference type="ARBA" id="ARBA00038376"/>
    </source>
</evidence>
<comment type="caution">
    <text evidence="3">The sequence shown here is derived from an EMBL/GenBank/DDBJ whole genome shotgun (WGS) entry which is preliminary data.</text>
</comment>
<dbReference type="PANTHER" id="PTHR15020">
    <property type="entry name" value="FLAVIN REDUCTASE-RELATED"/>
    <property type="match status" value="1"/>
</dbReference>
<gene>
    <name evidence="3" type="ORF">LTR05_002711</name>
</gene>
<dbReference type="PANTHER" id="PTHR15020:SF50">
    <property type="entry name" value="UPF0659 PROTEIN YMR090W"/>
    <property type="match status" value="1"/>
</dbReference>
<dbReference type="InterPro" id="IPR036291">
    <property type="entry name" value="NAD(P)-bd_dom_sf"/>
</dbReference>
<organism evidence="3 4">
    <name type="scientific">Lithohypha guttulata</name>
    <dbReference type="NCBI Taxonomy" id="1690604"/>
    <lineage>
        <taxon>Eukaryota</taxon>
        <taxon>Fungi</taxon>
        <taxon>Dikarya</taxon>
        <taxon>Ascomycota</taxon>
        <taxon>Pezizomycotina</taxon>
        <taxon>Eurotiomycetes</taxon>
        <taxon>Chaetothyriomycetidae</taxon>
        <taxon>Chaetothyriales</taxon>
        <taxon>Trichomeriaceae</taxon>
        <taxon>Lithohypha</taxon>
    </lineage>
</organism>
<dbReference type="Gene3D" id="3.40.50.720">
    <property type="entry name" value="NAD(P)-binding Rossmann-like Domain"/>
    <property type="match status" value="1"/>
</dbReference>
<dbReference type="Proteomes" id="UP001309876">
    <property type="component" value="Unassembled WGS sequence"/>
</dbReference>
<accession>A0AAN7T4L2</accession>